<evidence type="ECO:0000256" key="2">
    <source>
        <dbReference type="ARBA" id="ARBA00023157"/>
    </source>
</evidence>
<keyword evidence="1" id="KW-0430">Lectin</keyword>
<dbReference type="InterPro" id="IPR016187">
    <property type="entry name" value="CTDL_fold"/>
</dbReference>
<dbReference type="GO" id="GO:0030246">
    <property type="term" value="F:carbohydrate binding"/>
    <property type="evidence" value="ECO:0007669"/>
    <property type="project" value="UniProtKB-KW"/>
</dbReference>
<feature type="domain" description="C-type lectin" evidence="3">
    <location>
        <begin position="6"/>
        <end position="108"/>
    </location>
</feature>
<dbReference type="InterPro" id="IPR016186">
    <property type="entry name" value="C-type_lectin-like/link_sf"/>
</dbReference>
<gene>
    <name evidence="4" type="ORF">QYF61_021849</name>
</gene>
<organism evidence="4 5">
    <name type="scientific">Mycteria americana</name>
    <name type="common">Wood stork</name>
    <dbReference type="NCBI Taxonomy" id="33587"/>
    <lineage>
        <taxon>Eukaryota</taxon>
        <taxon>Metazoa</taxon>
        <taxon>Chordata</taxon>
        <taxon>Craniata</taxon>
        <taxon>Vertebrata</taxon>
        <taxon>Euteleostomi</taxon>
        <taxon>Archelosauria</taxon>
        <taxon>Archosauria</taxon>
        <taxon>Dinosauria</taxon>
        <taxon>Saurischia</taxon>
        <taxon>Theropoda</taxon>
        <taxon>Coelurosauria</taxon>
        <taxon>Aves</taxon>
        <taxon>Neognathae</taxon>
        <taxon>Neoaves</taxon>
        <taxon>Aequornithes</taxon>
        <taxon>Ciconiiformes</taxon>
        <taxon>Ciconiidae</taxon>
        <taxon>Mycteria</taxon>
    </lineage>
</organism>
<proteinExistence type="predicted"/>
<name>A0AAN7N0I1_MYCAM</name>
<protein>
    <recommendedName>
        <fullName evidence="3">C-type lectin domain-containing protein</fullName>
    </recommendedName>
</protein>
<dbReference type="PANTHER" id="PTHR46746">
    <property type="entry name" value="KILLER CELL LECTIN-LIKE RECEPTOR SUBFAMILY F MEMBER 2"/>
    <property type="match status" value="1"/>
</dbReference>
<dbReference type="InterPro" id="IPR001304">
    <property type="entry name" value="C-type_lectin-like"/>
</dbReference>
<keyword evidence="2" id="KW-1015">Disulfide bond</keyword>
<comment type="caution">
    <text evidence="4">The sequence shown here is derived from an EMBL/GenBank/DDBJ whole genome shotgun (WGS) entry which is preliminary data.</text>
</comment>
<dbReference type="SUPFAM" id="SSF56436">
    <property type="entry name" value="C-type lectin-like"/>
    <property type="match status" value="1"/>
</dbReference>
<dbReference type="Proteomes" id="UP001333110">
    <property type="component" value="Unassembled WGS sequence"/>
</dbReference>
<dbReference type="InterPro" id="IPR051379">
    <property type="entry name" value="C-type_Lectin_Receptor_IMM"/>
</dbReference>
<evidence type="ECO:0000256" key="1">
    <source>
        <dbReference type="ARBA" id="ARBA00022734"/>
    </source>
</evidence>
<dbReference type="EMBL" id="JAUNZN010000064">
    <property type="protein sequence ID" value="KAK4805750.1"/>
    <property type="molecule type" value="Genomic_DNA"/>
</dbReference>
<dbReference type="PANTHER" id="PTHR46746:SF9">
    <property type="entry name" value="CD209 ANTIGEN-LIKE PROTEIN C-LIKE"/>
    <property type="match status" value="1"/>
</dbReference>
<sequence>MGWTLHGTKCYWVVSDVNSWNQSKQDCVNRSAELLMPGDQEELVKGPMASGMWDGSQVCSRGAGGTWGRRFIKGLVQKHSRYFWIGLSIPSAGKGWTWLNGSRLDQSR</sequence>
<dbReference type="PROSITE" id="PS50041">
    <property type="entry name" value="C_TYPE_LECTIN_2"/>
    <property type="match status" value="1"/>
</dbReference>
<evidence type="ECO:0000313" key="5">
    <source>
        <dbReference type="Proteomes" id="UP001333110"/>
    </source>
</evidence>
<reference evidence="4 5" key="1">
    <citation type="journal article" date="2023" name="J. Hered.">
        <title>Chromosome-level genome of the wood stork (Mycteria americana) provides insight into avian chromosome evolution.</title>
        <authorList>
            <person name="Flamio R. Jr."/>
            <person name="Ramstad K.M."/>
        </authorList>
    </citation>
    <scope>NUCLEOTIDE SEQUENCE [LARGE SCALE GENOMIC DNA]</scope>
    <source>
        <strain evidence="4">JAX WOST 10</strain>
    </source>
</reference>
<dbReference type="Gene3D" id="3.10.100.10">
    <property type="entry name" value="Mannose-Binding Protein A, subunit A"/>
    <property type="match status" value="1"/>
</dbReference>
<accession>A0AAN7N0I1</accession>
<keyword evidence="5" id="KW-1185">Reference proteome</keyword>
<dbReference type="AlphaFoldDB" id="A0AAN7N0I1"/>
<evidence type="ECO:0000259" key="3">
    <source>
        <dbReference type="PROSITE" id="PS50041"/>
    </source>
</evidence>
<evidence type="ECO:0000313" key="4">
    <source>
        <dbReference type="EMBL" id="KAK4805750.1"/>
    </source>
</evidence>